<gene>
    <name evidence="1" type="ORF">CEXT_540631</name>
</gene>
<reference evidence="1 2" key="1">
    <citation type="submission" date="2021-06" db="EMBL/GenBank/DDBJ databases">
        <title>Caerostris extrusa draft genome.</title>
        <authorList>
            <person name="Kono N."/>
            <person name="Arakawa K."/>
        </authorList>
    </citation>
    <scope>NUCLEOTIDE SEQUENCE [LARGE SCALE GENOMIC DNA]</scope>
</reference>
<protein>
    <submittedName>
        <fullName evidence="1">Uncharacterized protein</fullName>
    </submittedName>
</protein>
<dbReference type="EMBL" id="BPLR01017878">
    <property type="protein sequence ID" value="GIY95159.1"/>
    <property type="molecule type" value="Genomic_DNA"/>
</dbReference>
<keyword evidence="2" id="KW-1185">Reference proteome</keyword>
<dbReference type="AlphaFoldDB" id="A0AAV4XM74"/>
<proteinExistence type="predicted"/>
<sequence>MPLDATPLDEVFFKPFGLTTRNQKGPFRDPADIAGRTIANGIRCSYLKLPLVKIQFSYSRFWPACYLSLRLFCESIIRSLVFRNDQQMASSQLFPISNQQVFYMPS</sequence>
<evidence type="ECO:0000313" key="1">
    <source>
        <dbReference type="EMBL" id="GIY95159.1"/>
    </source>
</evidence>
<evidence type="ECO:0000313" key="2">
    <source>
        <dbReference type="Proteomes" id="UP001054945"/>
    </source>
</evidence>
<accession>A0AAV4XM74</accession>
<comment type="caution">
    <text evidence="1">The sequence shown here is derived from an EMBL/GenBank/DDBJ whole genome shotgun (WGS) entry which is preliminary data.</text>
</comment>
<dbReference type="Proteomes" id="UP001054945">
    <property type="component" value="Unassembled WGS sequence"/>
</dbReference>
<name>A0AAV4XM74_CAEEX</name>
<organism evidence="1 2">
    <name type="scientific">Caerostris extrusa</name>
    <name type="common">Bark spider</name>
    <name type="synonym">Caerostris bankana</name>
    <dbReference type="NCBI Taxonomy" id="172846"/>
    <lineage>
        <taxon>Eukaryota</taxon>
        <taxon>Metazoa</taxon>
        <taxon>Ecdysozoa</taxon>
        <taxon>Arthropoda</taxon>
        <taxon>Chelicerata</taxon>
        <taxon>Arachnida</taxon>
        <taxon>Araneae</taxon>
        <taxon>Araneomorphae</taxon>
        <taxon>Entelegynae</taxon>
        <taxon>Araneoidea</taxon>
        <taxon>Araneidae</taxon>
        <taxon>Caerostris</taxon>
    </lineage>
</organism>